<evidence type="ECO:0000259" key="2">
    <source>
        <dbReference type="Pfam" id="PF13439"/>
    </source>
</evidence>
<keyword evidence="3" id="KW-0808">Transferase</keyword>
<feature type="domain" description="Glycosyltransferase subfamily 4-like N-terminal" evidence="2">
    <location>
        <begin position="16"/>
        <end position="176"/>
    </location>
</feature>
<evidence type="ECO:0000259" key="1">
    <source>
        <dbReference type="Pfam" id="PF00534"/>
    </source>
</evidence>
<dbReference type="OrthoDB" id="9802525at2"/>
<dbReference type="EMBL" id="CP023434">
    <property type="protein sequence ID" value="AXY25138.1"/>
    <property type="molecule type" value="Genomic_DNA"/>
</dbReference>
<protein>
    <submittedName>
        <fullName evidence="3">Glycosyl transferase</fullName>
    </submittedName>
</protein>
<reference evidence="3 4" key="1">
    <citation type="submission" date="2017-09" db="EMBL/GenBank/DDBJ databases">
        <title>Complete genome sequence of Oxytococcus suis strain ZY16052.</title>
        <authorList>
            <person name="Li F."/>
        </authorList>
    </citation>
    <scope>NUCLEOTIDE SEQUENCE [LARGE SCALE GENOMIC DNA]</scope>
    <source>
        <strain evidence="3 4">ZY16052</strain>
    </source>
</reference>
<proteinExistence type="predicted"/>
<dbReference type="InterPro" id="IPR001296">
    <property type="entry name" value="Glyco_trans_1"/>
</dbReference>
<dbReference type="SUPFAM" id="SSF53756">
    <property type="entry name" value="UDP-Glycosyltransferase/glycogen phosphorylase"/>
    <property type="match status" value="1"/>
</dbReference>
<dbReference type="RefSeq" id="WP_118990053.1">
    <property type="nucleotide sequence ID" value="NZ_CP023434.1"/>
</dbReference>
<dbReference type="KEGG" id="abae:CL176_03335"/>
<sequence>MRIALITETFYPATDGICTRLSHMVEQLQMLGHELCVITPDMGLDIYKGVRVIGMPTIYTPLYASRPWGLPSPRVKKELLSFQPDIIHAVHPTLLGVSGLHYGKQLGIPILASYHTHLTDYLTYYKLPFLENLLWDYTRYCYQKADKVITVSQDLADILNSQGIPEAEVWQAGIDFSHRSPEYYDEALYQKLTHKGQYKHLLVYVGRLAYEKGIDQLRGIFEHRNDIALAIVGDGPARAELEQYFAGTPTQFLGFLEGEALGQAFAVGDAFIFPSVSETFGLVISEAMASGTPVIAAESGPTLEQLTPLESGLTFQNRNLDSLLQSLRYLDQPDAMQSIQANALKRVQGMTWQAAAKQLETFYLETIEQTEANHRKSFYA</sequence>
<dbReference type="PANTHER" id="PTHR45947:SF3">
    <property type="entry name" value="SULFOQUINOVOSYL TRANSFERASE SQD2"/>
    <property type="match status" value="1"/>
</dbReference>
<evidence type="ECO:0000313" key="4">
    <source>
        <dbReference type="Proteomes" id="UP000263232"/>
    </source>
</evidence>
<dbReference type="Pfam" id="PF00534">
    <property type="entry name" value="Glycos_transf_1"/>
    <property type="match status" value="1"/>
</dbReference>
<dbReference type="InterPro" id="IPR028098">
    <property type="entry name" value="Glyco_trans_4-like_N"/>
</dbReference>
<dbReference type="GO" id="GO:0016757">
    <property type="term" value="F:glycosyltransferase activity"/>
    <property type="evidence" value="ECO:0007669"/>
    <property type="project" value="InterPro"/>
</dbReference>
<dbReference type="Proteomes" id="UP000263232">
    <property type="component" value="Chromosome"/>
</dbReference>
<name>A0A347WJ81_9LACT</name>
<keyword evidence="4" id="KW-1185">Reference proteome</keyword>
<dbReference type="InterPro" id="IPR050194">
    <property type="entry name" value="Glycosyltransferase_grp1"/>
</dbReference>
<dbReference type="PANTHER" id="PTHR45947">
    <property type="entry name" value="SULFOQUINOVOSYL TRANSFERASE SQD2"/>
    <property type="match status" value="1"/>
</dbReference>
<dbReference type="AlphaFoldDB" id="A0A347WJ81"/>
<feature type="domain" description="Glycosyl transferase family 1" evidence="1">
    <location>
        <begin position="199"/>
        <end position="338"/>
    </location>
</feature>
<gene>
    <name evidence="3" type="ORF">CL176_03335</name>
</gene>
<dbReference type="Gene3D" id="3.40.50.2000">
    <property type="entry name" value="Glycogen Phosphorylase B"/>
    <property type="match status" value="2"/>
</dbReference>
<dbReference type="Pfam" id="PF13439">
    <property type="entry name" value="Glyco_transf_4"/>
    <property type="match status" value="1"/>
</dbReference>
<organism evidence="3 4">
    <name type="scientific">Suicoccus acidiformans</name>
    <dbReference type="NCBI Taxonomy" id="2036206"/>
    <lineage>
        <taxon>Bacteria</taxon>
        <taxon>Bacillati</taxon>
        <taxon>Bacillota</taxon>
        <taxon>Bacilli</taxon>
        <taxon>Lactobacillales</taxon>
        <taxon>Aerococcaceae</taxon>
        <taxon>Suicoccus</taxon>
    </lineage>
</organism>
<accession>A0A347WJ81</accession>
<dbReference type="CDD" id="cd03814">
    <property type="entry name" value="GT4-like"/>
    <property type="match status" value="1"/>
</dbReference>
<evidence type="ECO:0000313" key="3">
    <source>
        <dbReference type="EMBL" id="AXY25138.1"/>
    </source>
</evidence>